<feature type="compositionally biased region" description="Basic and acidic residues" evidence="4">
    <location>
        <begin position="1668"/>
        <end position="1682"/>
    </location>
</feature>
<dbReference type="OrthoDB" id="10304349at2759"/>
<gene>
    <name evidence="6" type="ORF">OCBIM_22027552mg</name>
</gene>
<feature type="region of interest" description="Disordered" evidence="4">
    <location>
        <begin position="1810"/>
        <end position="1875"/>
    </location>
</feature>
<feature type="compositionally biased region" description="Low complexity" evidence="4">
    <location>
        <begin position="1697"/>
        <end position="1710"/>
    </location>
</feature>
<evidence type="ECO:0000256" key="2">
    <source>
        <dbReference type="ARBA" id="ARBA00023180"/>
    </source>
</evidence>
<reference evidence="6" key="1">
    <citation type="submission" date="2015-07" db="EMBL/GenBank/DDBJ databases">
        <title>MeaNS - Measles Nucleotide Surveillance Program.</title>
        <authorList>
            <person name="Tran T."/>
            <person name="Druce J."/>
        </authorList>
    </citation>
    <scope>NUCLEOTIDE SEQUENCE</scope>
    <source>
        <strain evidence="6">UCB-OBI-ISO-001</strain>
        <tissue evidence="6">Gonad</tissue>
    </source>
</reference>
<dbReference type="InterPro" id="IPR015819">
    <property type="entry name" value="Lipid_transp_b-sht_shell"/>
</dbReference>
<dbReference type="SUPFAM" id="SSF48431">
    <property type="entry name" value="Lipovitellin-phosvitin complex, superhelical domain"/>
    <property type="match status" value="1"/>
</dbReference>
<dbReference type="InterPro" id="IPR001747">
    <property type="entry name" value="Vitellogenin_N"/>
</dbReference>
<evidence type="ECO:0000256" key="1">
    <source>
        <dbReference type="ARBA" id="ARBA00023157"/>
    </source>
</evidence>
<dbReference type="SUPFAM" id="SSF56968">
    <property type="entry name" value="Lipovitellin-phosvitin complex, beta-sheet shell regions"/>
    <property type="match status" value="1"/>
</dbReference>
<evidence type="ECO:0000256" key="4">
    <source>
        <dbReference type="SAM" id="MobiDB-lite"/>
    </source>
</evidence>
<accession>A0A0L8GVS4</accession>
<name>A0A0L8GVS4_OCTBM</name>
<dbReference type="InterPro" id="IPR050733">
    <property type="entry name" value="Vitellogenin/Apolipophorin"/>
</dbReference>
<protein>
    <recommendedName>
        <fullName evidence="5">Vitellogenin domain-containing protein</fullName>
    </recommendedName>
</protein>
<dbReference type="PANTHER" id="PTHR23345:SF15">
    <property type="entry name" value="VITELLOGENIN 1-RELATED"/>
    <property type="match status" value="1"/>
</dbReference>
<evidence type="ECO:0000259" key="5">
    <source>
        <dbReference type="PROSITE" id="PS51211"/>
    </source>
</evidence>
<sequence length="1875" mass="215880">MTKYDYNVEVKLSVNKIDFWTAAKLNSLLEVHNRSGILTTVVKDLHINMFHDRILSQRSRDEPIMPMLYYPLSGKLIDVIREEMQRPTSFKLNAGHNENITFAGEHFIAKNMKRGLIQVLQVPETIHTIFTAGQTETRYEASVLGFCETTYIYSPCNTSTLCQEVVKRINLKKCIGTPLKKNTELKPLLEKIRNDTKNDVVTVKYMTYKKQNETIIERASVYSILYDTPTMKRDGQISVQFIQSLLRRSSEISSRPAPNNLTASTGVELIAEVPLRCENMLPTAQYVKHVDDLIRAYRESNSSLAYIIYEIKNLLKCADQEKLDELIKKYANDRQNLLLLWDIIPAVDSEVIRKVLKIVNVDVLEQKPLLLTWYAEHQTFDKETFNIMKQLATEIPAEKKTLKTSAYLALSSYAHKCIKICKKLRLKYKHESGLLNSTVAEFPHVPHGVEILLKQIKEEIRQHNETRKEMLSYFLGLLETSQDKVLPLKLLRNFGDPESLPILIDIIKSEKPMMLRSLAVDVLLRMPLDTLVQDKNSELIRLYMSVQTPELLRVRLLKALIANSLNDDIWQLLVSSIRYEPNCYVAKWAHNYIRQLAESEYKPIKLWTLKARKAMAVWPVWSSPCFESQKGVMDIYELVKERVLYPIHISKYLESIQESIAVDIQLLPVDHSIYSLILRGRIASKLTYHDYEIQLELSTESLKQALKQTTLLLLKDVGIVFSLDKESVQSWRKLQDLVEVIVSSAEEKVPTFVGALLHAEQSQVYIPKLQHIVEGNNLVLMNPRWFSYWESRAYLDGEYMKPGVGLYEETILSLPGTLKINKEDKSVALILEKGKTPTLDVYKSFYNFVEFEPMQKLVEGFIPRLIEDDFVQPDSRILAYALALGPVNIGGLIPESWKQPLSAIISLIYGVHHQRVFAESSDVKKLVKAAVSMKPCTSPMTGRIVSLVLLAEDGTKYVDVRGGVCYLVEKTQLKAELLAELVPKDSEKKQVKAVVKVPLRDPSPVKCLWDREYQEQVKEQLANVSRQNIKMLPYLVPHWQARMADELNVFTQYSASKQDPKVTLLDPVTDTQLELWQLEVLEKVEDQRLSISSLNVRKNFTKLVTEVLELNVKVIKYINESLKLTSQDVLQTVKYFHQRNVIIACQTRISKHVEEMFKVISVTINTSESSQRQVLKKQLVILQRIFVEKVKQHIQTVSPVILKKLPVERQVLYRNALLIEKLYLEMTPSNINETSRNISLRLDLLLKELPKLFDFDTEETELLLLEIYRLRFYPTIILNETQRSVGCKFQKILLKSWHLQQDVVVYEKLLSEIRYYNMTCGKLSASCFSLNLKYMVLRLLHDFMEYKRASWENIIEEKPERILSAFQQLYQTLDIGVKLVEMKEPNLQSLSEDGGLPLYIELNEFLVKLQQISLYLLNEPSSDWHAIVSQNTDIKKKQLKKSIVELFERVQRISRVESSKILKPRLHSKSKACDIPKSIEVEIVFELNEKPLVTVKANFQKTPEQLKKEADIGLFYFIHEERLSRPYPNITKDLIRSLNSYKSVQVIVDWQNKPLPQPVVTVLGHVRDWIKYLLRDYLVIKTVPESQINKIEIIVQQMMKSKMVNVHLHAGSKIYLITSIPVPIDILITRPSYESVILGLQKVKNVDLKSLVPGTTERTITTTTSKPVQERESEVPKTKETNKPVVNSRHARAAERSSQPTSTTPSITTETLLSDILKRTTTPETIVSTREHELQERRETVAPGLRITVPITRHVDLKKNLKEDTQRRVQSTTPVTKPSELHRILKAQGEETTTHNPTVTPMTFAVKERRQTEPANQELSLGETHSTTPSVEKTTTLKPATLREAGKTTSHTTESPRQQRTRLGKVVTTPRYEFQ</sequence>
<feature type="region of interest" description="Disordered" evidence="4">
    <location>
        <begin position="1659"/>
        <end position="1710"/>
    </location>
</feature>
<keyword evidence="1" id="KW-1015">Disulfide bond</keyword>
<comment type="caution">
    <text evidence="3">Lacks conserved residue(s) required for the propagation of feature annotation.</text>
</comment>
<feature type="compositionally biased region" description="Polar residues" evidence="4">
    <location>
        <begin position="1719"/>
        <end position="1728"/>
    </location>
</feature>
<keyword evidence="2" id="KW-0325">Glycoprotein</keyword>
<dbReference type="EMBL" id="KQ420301">
    <property type="protein sequence ID" value="KOF80700.1"/>
    <property type="molecule type" value="Genomic_DNA"/>
</dbReference>
<feature type="compositionally biased region" description="Polar residues" evidence="4">
    <location>
        <begin position="1813"/>
        <end position="1838"/>
    </location>
</feature>
<evidence type="ECO:0000313" key="6">
    <source>
        <dbReference type="EMBL" id="KOF80700.1"/>
    </source>
</evidence>
<dbReference type="Gene3D" id="1.25.10.20">
    <property type="entry name" value="Vitellinogen, superhelical"/>
    <property type="match status" value="1"/>
</dbReference>
<dbReference type="PROSITE" id="PS51211">
    <property type="entry name" value="VITELLOGENIN"/>
    <property type="match status" value="1"/>
</dbReference>
<dbReference type="SMART" id="SM00638">
    <property type="entry name" value="LPD_N"/>
    <property type="match status" value="1"/>
</dbReference>
<feature type="domain" description="Vitellogenin" evidence="5">
    <location>
        <begin position="1"/>
        <end position="671"/>
    </location>
</feature>
<dbReference type="GO" id="GO:0005319">
    <property type="term" value="F:lipid transporter activity"/>
    <property type="evidence" value="ECO:0007669"/>
    <property type="project" value="InterPro"/>
</dbReference>
<feature type="compositionally biased region" description="Polar residues" evidence="4">
    <location>
        <begin position="1847"/>
        <end position="1858"/>
    </location>
</feature>
<evidence type="ECO:0000256" key="3">
    <source>
        <dbReference type="PROSITE-ProRule" id="PRU00557"/>
    </source>
</evidence>
<dbReference type="PANTHER" id="PTHR23345">
    <property type="entry name" value="VITELLOGENIN-RELATED"/>
    <property type="match status" value="1"/>
</dbReference>
<feature type="region of interest" description="Disordered" evidence="4">
    <location>
        <begin position="1718"/>
        <end position="1737"/>
    </location>
</feature>
<organism evidence="6">
    <name type="scientific">Octopus bimaculoides</name>
    <name type="common">California two-spotted octopus</name>
    <dbReference type="NCBI Taxonomy" id="37653"/>
    <lineage>
        <taxon>Eukaryota</taxon>
        <taxon>Metazoa</taxon>
        <taxon>Spiralia</taxon>
        <taxon>Lophotrochozoa</taxon>
        <taxon>Mollusca</taxon>
        <taxon>Cephalopoda</taxon>
        <taxon>Coleoidea</taxon>
        <taxon>Octopodiformes</taxon>
        <taxon>Octopoda</taxon>
        <taxon>Incirrata</taxon>
        <taxon>Octopodidae</taxon>
        <taxon>Octopus</taxon>
    </lineage>
</organism>
<proteinExistence type="predicted"/>
<dbReference type="InterPro" id="IPR011030">
    <property type="entry name" value="Lipovitellin_superhlx_dom"/>
</dbReference>